<comment type="caution">
    <text evidence="4">The sequence shown here is derived from an EMBL/GenBank/DDBJ whole genome shotgun (WGS) entry which is preliminary data.</text>
</comment>
<sequence>MNNLANAALAAALSLLPLPGLAHIHLQPESAQAGQVLDLALVVGHGCAGASTTALRVSLPAGVTAEPLAQPGWQPVTGKGEIGWQGGPLPEHDKARFVLRATLAADVQPLVRLPVIQTCGQTEQRWIDPEAGDDHPAPALTVLPAK</sequence>
<evidence type="ECO:0000256" key="1">
    <source>
        <dbReference type="SAM" id="MobiDB-lite"/>
    </source>
</evidence>
<feature type="compositionally biased region" description="Basic and acidic residues" evidence="1">
    <location>
        <begin position="127"/>
        <end position="136"/>
    </location>
</feature>
<dbReference type="InterPro" id="IPR038507">
    <property type="entry name" value="YcnI-like_sf"/>
</dbReference>
<keyword evidence="2" id="KW-0732">Signal</keyword>
<dbReference type="EMBL" id="JAVRQI010000008">
    <property type="protein sequence ID" value="MDT1062575.1"/>
    <property type="molecule type" value="Genomic_DNA"/>
</dbReference>
<evidence type="ECO:0000256" key="2">
    <source>
        <dbReference type="SAM" id="SignalP"/>
    </source>
</evidence>
<dbReference type="RefSeq" id="WP_311759673.1">
    <property type="nucleotide sequence ID" value="NZ_JAVRQI010000008.1"/>
</dbReference>
<proteinExistence type="predicted"/>
<dbReference type="Gene3D" id="2.60.40.2230">
    <property type="entry name" value="Uncharacterised protein YcnI-like PF07987, DUF1775"/>
    <property type="match status" value="1"/>
</dbReference>
<gene>
    <name evidence="4" type="ORF">RM190_11920</name>
</gene>
<feature type="region of interest" description="Disordered" evidence="1">
    <location>
        <begin position="127"/>
        <end position="146"/>
    </location>
</feature>
<keyword evidence="5" id="KW-1185">Reference proteome</keyword>
<feature type="signal peptide" evidence="2">
    <location>
        <begin position="1"/>
        <end position="22"/>
    </location>
</feature>
<feature type="domain" description="YncI copper-binding" evidence="3">
    <location>
        <begin position="81"/>
        <end position="142"/>
    </location>
</feature>
<accession>A0ABU3EEL3</accession>
<dbReference type="Proteomes" id="UP001251085">
    <property type="component" value="Unassembled WGS sequence"/>
</dbReference>
<evidence type="ECO:0000313" key="5">
    <source>
        <dbReference type="Proteomes" id="UP001251085"/>
    </source>
</evidence>
<organism evidence="4 5">
    <name type="scientific">Paracoccus broussonetiae</name>
    <dbReference type="NCBI Taxonomy" id="3075834"/>
    <lineage>
        <taxon>Bacteria</taxon>
        <taxon>Pseudomonadati</taxon>
        <taxon>Pseudomonadota</taxon>
        <taxon>Alphaproteobacteria</taxon>
        <taxon>Rhodobacterales</taxon>
        <taxon>Paracoccaceae</taxon>
        <taxon>Paracoccus</taxon>
    </lineage>
</organism>
<reference evidence="5" key="1">
    <citation type="submission" date="2023-07" db="EMBL/GenBank/DDBJ databases">
        <title>Characterization of two Paracoccaceae strains isolated from Phycosphere and proposal of Xinfangfangia lacusdiani sp. nov.</title>
        <authorList>
            <person name="Deng Y."/>
            <person name="Zhang Y.Q."/>
        </authorList>
    </citation>
    <scope>NUCLEOTIDE SEQUENCE [LARGE SCALE GENOMIC DNA]</scope>
    <source>
        <strain evidence="5">CPCC 101403</strain>
    </source>
</reference>
<dbReference type="Pfam" id="PF07987">
    <property type="entry name" value="DUF1775"/>
    <property type="match status" value="2"/>
</dbReference>
<evidence type="ECO:0000259" key="3">
    <source>
        <dbReference type="Pfam" id="PF07987"/>
    </source>
</evidence>
<protein>
    <submittedName>
        <fullName evidence="4">DUF1775 domain-containing protein</fullName>
    </submittedName>
</protein>
<dbReference type="InterPro" id="IPR012533">
    <property type="entry name" value="YcnI-copper_dom"/>
</dbReference>
<name>A0ABU3EEL3_9RHOB</name>
<feature type="domain" description="YncI copper-binding" evidence="3">
    <location>
        <begin position="23"/>
        <end position="79"/>
    </location>
</feature>
<feature type="chain" id="PRO_5045135570" evidence="2">
    <location>
        <begin position="23"/>
        <end position="146"/>
    </location>
</feature>
<evidence type="ECO:0000313" key="4">
    <source>
        <dbReference type="EMBL" id="MDT1062575.1"/>
    </source>
</evidence>